<dbReference type="PRINTS" id="PR00081">
    <property type="entry name" value="GDHRDH"/>
</dbReference>
<dbReference type="PANTHER" id="PTHR42879">
    <property type="entry name" value="3-OXOACYL-(ACYL-CARRIER-PROTEIN) REDUCTASE"/>
    <property type="match status" value="1"/>
</dbReference>
<organism evidence="2 3">
    <name type="scientific">Dysgonomonas capnocytophagoides</name>
    <dbReference type="NCBI Taxonomy" id="45254"/>
    <lineage>
        <taxon>Bacteria</taxon>
        <taxon>Pseudomonadati</taxon>
        <taxon>Bacteroidota</taxon>
        <taxon>Bacteroidia</taxon>
        <taxon>Bacteroidales</taxon>
        <taxon>Dysgonomonadaceae</taxon>
        <taxon>Dysgonomonas</taxon>
    </lineage>
</organism>
<dbReference type="EMBL" id="SOML01000006">
    <property type="protein sequence ID" value="TFD96156.1"/>
    <property type="molecule type" value="Genomic_DNA"/>
</dbReference>
<evidence type="ECO:0000313" key="2">
    <source>
        <dbReference type="EMBL" id="TFD96156.1"/>
    </source>
</evidence>
<keyword evidence="3" id="KW-1185">Reference proteome</keyword>
<reference evidence="2 3" key="1">
    <citation type="submission" date="2019-03" db="EMBL/GenBank/DDBJ databases">
        <title>San Antonio Military Medical Center submission to MRSN (WRAIR), pending publication.</title>
        <authorList>
            <person name="Blyth D.M."/>
            <person name="Mccarthy S.L."/>
            <person name="Schall S.E."/>
            <person name="Stam J.A."/>
            <person name="Ong A.C."/>
            <person name="Mcgann P.T."/>
        </authorList>
    </citation>
    <scope>NUCLEOTIDE SEQUENCE [LARGE SCALE GENOMIC DNA]</scope>
    <source>
        <strain evidence="2 3">MRSN571793</strain>
    </source>
</reference>
<sequence>MNITLEGKHVLLCGGSQGIGLAAAKLFAQSGASVTLMARNEDSLSEACKSLSVINTNQTHNYIVADLSDPYKASEALSVYLSNDNNIDILINNSGGPSPAPLFSEKPDKFLAYFSQHIITAQLFVQQIVPYMKDKHWGRIVNIISTSVKTPIPGLGVSNPVRGAMASWSKTLAGELAPFGITVNNVLPGSTDTRRIASIVASDAKKTGKSEAEVRAMREESIPMKRIGSPDEVAAGIVFLASDQASYITGVNLPVDGGSTPAL</sequence>
<dbReference type="InterPro" id="IPR050259">
    <property type="entry name" value="SDR"/>
</dbReference>
<dbReference type="Gene3D" id="3.40.50.720">
    <property type="entry name" value="NAD(P)-binding Rossmann-like Domain"/>
    <property type="match status" value="1"/>
</dbReference>
<name>A0A4Y8L6P1_9BACT</name>
<comment type="similarity">
    <text evidence="1">Belongs to the short-chain dehydrogenases/reductases (SDR) family.</text>
</comment>
<evidence type="ECO:0000313" key="3">
    <source>
        <dbReference type="Proteomes" id="UP000297861"/>
    </source>
</evidence>
<dbReference type="CDD" id="cd05344">
    <property type="entry name" value="BKR_like_SDR_like"/>
    <property type="match status" value="1"/>
</dbReference>
<protein>
    <submittedName>
        <fullName evidence="2">SDR family oxidoreductase</fullName>
    </submittedName>
</protein>
<dbReference type="RefSeq" id="WP_134436495.1">
    <property type="nucleotide sequence ID" value="NZ_SOML01000006.1"/>
</dbReference>
<dbReference type="Pfam" id="PF13561">
    <property type="entry name" value="adh_short_C2"/>
    <property type="match status" value="1"/>
</dbReference>
<dbReference type="Proteomes" id="UP000297861">
    <property type="component" value="Unassembled WGS sequence"/>
</dbReference>
<comment type="caution">
    <text evidence="2">The sequence shown here is derived from an EMBL/GenBank/DDBJ whole genome shotgun (WGS) entry which is preliminary data.</text>
</comment>
<dbReference type="AlphaFoldDB" id="A0A4Y8L6P1"/>
<gene>
    <name evidence="2" type="ORF">E2605_11225</name>
</gene>
<proteinExistence type="inferred from homology"/>
<dbReference type="STRING" id="1121485.GCA_000426485_00587"/>
<dbReference type="InterPro" id="IPR036291">
    <property type="entry name" value="NAD(P)-bd_dom_sf"/>
</dbReference>
<dbReference type="SUPFAM" id="SSF51735">
    <property type="entry name" value="NAD(P)-binding Rossmann-fold domains"/>
    <property type="match status" value="1"/>
</dbReference>
<dbReference type="OrthoDB" id="9803333at2"/>
<dbReference type="InterPro" id="IPR002347">
    <property type="entry name" value="SDR_fam"/>
</dbReference>
<dbReference type="PANTHER" id="PTHR42879:SF6">
    <property type="entry name" value="NADPH-DEPENDENT REDUCTASE BACG"/>
    <property type="match status" value="1"/>
</dbReference>
<evidence type="ECO:0000256" key="1">
    <source>
        <dbReference type="ARBA" id="ARBA00006484"/>
    </source>
</evidence>
<accession>A0A4Y8L6P1</accession>